<dbReference type="InterPro" id="IPR000700">
    <property type="entry name" value="PAS-assoc_C"/>
</dbReference>
<dbReference type="PROSITE" id="PS50113">
    <property type="entry name" value="PAC"/>
    <property type="match status" value="2"/>
</dbReference>
<dbReference type="Proteomes" id="UP000597617">
    <property type="component" value="Unassembled WGS sequence"/>
</dbReference>
<name>A0ABS0INF9_9BACT</name>
<dbReference type="Pfam" id="PF08447">
    <property type="entry name" value="PAS_3"/>
    <property type="match status" value="2"/>
</dbReference>
<evidence type="ECO:0000259" key="1">
    <source>
        <dbReference type="PROSITE" id="PS50112"/>
    </source>
</evidence>
<dbReference type="SMART" id="SM00086">
    <property type="entry name" value="PAC"/>
    <property type="match status" value="5"/>
</dbReference>
<feature type="domain" description="PAS" evidence="1">
    <location>
        <begin position="369"/>
        <end position="439"/>
    </location>
</feature>
<feature type="non-terminal residue" evidence="3">
    <location>
        <position position="629"/>
    </location>
</feature>
<feature type="domain" description="PAC" evidence="2">
    <location>
        <begin position="194"/>
        <end position="244"/>
    </location>
</feature>
<accession>A0ABS0INF9</accession>
<dbReference type="InterPro" id="IPR052155">
    <property type="entry name" value="Biofilm_reg_signaling"/>
</dbReference>
<dbReference type="Pfam" id="PF13426">
    <property type="entry name" value="PAS_9"/>
    <property type="match status" value="1"/>
</dbReference>
<feature type="domain" description="PAC" evidence="2">
    <location>
        <begin position="554"/>
        <end position="608"/>
    </location>
</feature>
<evidence type="ECO:0000313" key="3">
    <source>
        <dbReference type="EMBL" id="MBF9239861.1"/>
    </source>
</evidence>
<dbReference type="EMBL" id="JADQDQ010000020">
    <property type="protein sequence ID" value="MBF9239861.1"/>
    <property type="molecule type" value="Genomic_DNA"/>
</dbReference>
<dbReference type="SMART" id="SM00091">
    <property type="entry name" value="PAS"/>
    <property type="match status" value="5"/>
</dbReference>
<dbReference type="SUPFAM" id="SSF55785">
    <property type="entry name" value="PYP-like sensor domain (PAS domain)"/>
    <property type="match status" value="5"/>
</dbReference>
<dbReference type="InterPro" id="IPR001610">
    <property type="entry name" value="PAC"/>
</dbReference>
<dbReference type="InterPro" id="IPR013655">
    <property type="entry name" value="PAS_fold_3"/>
</dbReference>
<dbReference type="PANTHER" id="PTHR44757:SF2">
    <property type="entry name" value="BIOFILM ARCHITECTURE MAINTENANCE PROTEIN MBAA"/>
    <property type="match status" value="1"/>
</dbReference>
<feature type="domain" description="PAS" evidence="1">
    <location>
        <begin position="121"/>
        <end position="177"/>
    </location>
</feature>
<dbReference type="Pfam" id="PF08448">
    <property type="entry name" value="PAS_4"/>
    <property type="match status" value="2"/>
</dbReference>
<dbReference type="NCBIfam" id="TIGR00229">
    <property type="entry name" value="sensory_box"/>
    <property type="match status" value="5"/>
</dbReference>
<dbReference type="InterPro" id="IPR000014">
    <property type="entry name" value="PAS"/>
</dbReference>
<dbReference type="RefSeq" id="WP_196284212.1">
    <property type="nucleotide sequence ID" value="NZ_JADQDQ010000020.1"/>
</dbReference>
<evidence type="ECO:0000313" key="4">
    <source>
        <dbReference type="Proteomes" id="UP000597617"/>
    </source>
</evidence>
<dbReference type="CDD" id="cd00130">
    <property type="entry name" value="PAS"/>
    <property type="match status" value="5"/>
</dbReference>
<proteinExistence type="predicted"/>
<reference evidence="3 4" key="1">
    <citation type="submission" date="2020-11" db="EMBL/GenBank/DDBJ databases">
        <authorList>
            <person name="Kim M.K."/>
        </authorList>
    </citation>
    <scope>NUCLEOTIDE SEQUENCE [LARGE SCALE GENOMIC DNA]</scope>
    <source>
        <strain evidence="3 4">BT683</strain>
    </source>
</reference>
<dbReference type="Gene3D" id="3.30.450.20">
    <property type="entry name" value="PAS domain"/>
    <property type="match status" value="5"/>
</dbReference>
<dbReference type="InterPro" id="IPR035965">
    <property type="entry name" value="PAS-like_dom_sf"/>
</dbReference>
<dbReference type="PANTHER" id="PTHR44757">
    <property type="entry name" value="DIGUANYLATE CYCLASE DGCP"/>
    <property type="match status" value="1"/>
</dbReference>
<feature type="domain" description="PAS" evidence="1">
    <location>
        <begin position="482"/>
        <end position="553"/>
    </location>
</feature>
<organism evidence="3 4">
    <name type="scientific">Hymenobacter jeongseonensis</name>
    <dbReference type="NCBI Taxonomy" id="2791027"/>
    <lineage>
        <taxon>Bacteria</taxon>
        <taxon>Pseudomonadati</taxon>
        <taxon>Bacteroidota</taxon>
        <taxon>Cytophagia</taxon>
        <taxon>Cytophagales</taxon>
        <taxon>Hymenobacteraceae</taxon>
        <taxon>Hymenobacter</taxon>
    </lineage>
</organism>
<gene>
    <name evidence="3" type="ORF">I2I05_20885</name>
</gene>
<dbReference type="PROSITE" id="PS50112">
    <property type="entry name" value="PAS"/>
    <property type="match status" value="4"/>
</dbReference>
<feature type="domain" description="PAS" evidence="1">
    <location>
        <begin position="1"/>
        <end position="63"/>
    </location>
</feature>
<evidence type="ECO:0000259" key="2">
    <source>
        <dbReference type="PROSITE" id="PS50113"/>
    </source>
</evidence>
<keyword evidence="4" id="KW-1185">Reference proteome</keyword>
<protein>
    <submittedName>
        <fullName evidence="3">PAS domain S-box protein</fullName>
    </submittedName>
</protein>
<dbReference type="InterPro" id="IPR013656">
    <property type="entry name" value="PAS_4"/>
</dbReference>
<sequence>MGFSPDLICALSPDGQFRQVSDACRRTLGYDTNEMIGKHFSAIIHPDETPTALEKFLGALDQAEPVGLESRCLTKDGRQVYIAWTALRAAADELLICVGRDVTQEFLAAQQVLAAQQAHEQQMQGRAVIENGFDMVGMMDERGVYTYVGGATERILGYRPEELLGHSVFEFLHPDDQAMGAACLAQLEIQESVATPEFRFLTASGEWQWMETSINTFWQDGAKSYVLSSRDITERKLSSQALSESEQRFRILFDCDSALTVFQTTDGRILDANPALLAFLKKEKESVLNLPLADFLPQELRVLFEQARLEAANGSRVAFEAQVQIPGESEKTIRVVKTPLLINGGLIGVHGTVRDVTEMATAQRLVKHQAALLNSLLESINDAFFSLDNDCRLTYINGQGEHLLGVSREGAIGISIWSFFPEEVDGIYHQHFQQAVDTGTAVRFETYSKRRRRWMEVKIYPFANGVSVLLTDITKRVEDEKQLKLLAMVARGTDNSVIITDAQGRTEWVNEAFTKHTGYVLEEMAGRAPGTLLQGPETDPNTVNFIRERLQKHASFSATILNYKKSGKKLWFSMNITPIHNETGQLTQYVAIQQNITYHKEAEFSQAKMTQDLYRHNRDLQQFTYVISH</sequence>
<comment type="caution">
    <text evidence="3">The sequence shown here is derived from an EMBL/GenBank/DDBJ whole genome shotgun (WGS) entry which is preliminary data.</text>
</comment>